<evidence type="ECO:0000313" key="7">
    <source>
        <dbReference type="EMBL" id="CAF0759203.1"/>
    </source>
</evidence>
<feature type="transmembrane region" description="Helical" evidence="6">
    <location>
        <begin position="210"/>
        <end position="230"/>
    </location>
</feature>
<dbReference type="Proteomes" id="UP000663877">
    <property type="component" value="Unassembled WGS sequence"/>
</dbReference>
<dbReference type="InterPro" id="IPR007203">
    <property type="entry name" value="ORMDL"/>
</dbReference>
<evidence type="ECO:0000256" key="3">
    <source>
        <dbReference type="ARBA" id="ARBA00022692"/>
    </source>
</evidence>
<feature type="transmembrane region" description="Helical" evidence="6">
    <location>
        <begin position="312"/>
        <end position="335"/>
    </location>
</feature>
<name>A0A813QJL7_9BILA</name>
<evidence type="ECO:0000256" key="2">
    <source>
        <dbReference type="ARBA" id="ARBA00007649"/>
    </source>
</evidence>
<sequence>MYLIIKIGNNVQLFLIICILFFSICIDEISSIASYCYQCNSRNSLCRIDVNVTLKRDGTPCNGQCYTRINRDDESTIYRGCSWEHGFMTLQEPNTLVLEGNSVWIFCNKPYCNYEATSLLNTVCYQPICSFLKFPQDCKLPNADITCGRFCGNLLCGSRPIRRRNRNRNRIRRHPHVWAYFIEINKIMNVGIAQGERNPNSSWLNSRGVWLTYIILVFVLHFILLSIPYITTPVAWTLTTSIHNICSFYLFHLIKGAPWETSDQGAARRFTFWEQIDNGVQWTGTRKFLQIVPVVLFFIASFYTKYDKTHFIINLATMLLAVIPKFPIFFGVRLFDINRY</sequence>
<keyword evidence="10" id="KW-1185">Reference proteome</keyword>
<dbReference type="Proteomes" id="UP000663832">
    <property type="component" value="Unassembled WGS sequence"/>
</dbReference>
<feature type="transmembrane region" description="Helical" evidence="6">
    <location>
        <begin position="12"/>
        <end position="37"/>
    </location>
</feature>
<dbReference type="Pfam" id="PF04061">
    <property type="entry name" value="ORMDL"/>
    <property type="match status" value="1"/>
</dbReference>
<dbReference type="PANTHER" id="PTHR12665">
    <property type="entry name" value="ORMDL PROTEINS"/>
    <property type="match status" value="1"/>
</dbReference>
<dbReference type="AlphaFoldDB" id="A0A813QJL7"/>
<evidence type="ECO:0000256" key="6">
    <source>
        <dbReference type="SAM" id="Phobius"/>
    </source>
</evidence>
<accession>A0A813QJL7</accession>
<organism evidence="8 10">
    <name type="scientific">Adineta steineri</name>
    <dbReference type="NCBI Taxonomy" id="433720"/>
    <lineage>
        <taxon>Eukaryota</taxon>
        <taxon>Metazoa</taxon>
        <taxon>Spiralia</taxon>
        <taxon>Gnathifera</taxon>
        <taxon>Rotifera</taxon>
        <taxon>Eurotatoria</taxon>
        <taxon>Bdelloidea</taxon>
        <taxon>Adinetida</taxon>
        <taxon>Adinetidae</taxon>
        <taxon>Adineta</taxon>
    </lineage>
</organism>
<evidence type="ECO:0000256" key="1">
    <source>
        <dbReference type="ARBA" id="ARBA00004141"/>
    </source>
</evidence>
<evidence type="ECO:0000313" key="10">
    <source>
        <dbReference type="Proteomes" id="UP000663832"/>
    </source>
</evidence>
<dbReference type="EMBL" id="CAJNOI010000007">
    <property type="protein sequence ID" value="CAF0759203.1"/>
    <property type="molecule type" value="Genomic_DNA"/>
</dbReference>
<comment type="caution">
    <text evidence="8">The sequence shown here is derived from an EMBL/GenBank/DDBJ whole genome shotgun (WGS) entry which is preliminary data.</text>
</comment>
<keyword evidence="4 6" id="KW-1133">Transmembrane helix</keyword>
<reference evidence="8" key="1">
    <citation type="submission" date="2021-02" db="EMBL/GenBank/DDBJ databases">
        <authorList>
            <person name="Nowell W R."/>
        </authorList>
    </citation>
    <scope>NUCLEOTIDE SEQUENCE</scope>
</reference>
<dbReference type="GO" id="GO:2000303">
    <property type="term" value="P:regulation of ceramide biosynthetic process"/>
    <property type="evidence" value="ECO:0007669"/>
    <property type="project" value="UniProtKB-ARBA"/>
</dbReference>
<feature type="transmembrane region" description="Helical" evidence="6">
    <location>
        <begin position="288"/>
        <end position="306"/>
    </location>
</feature>
<proteinExistence type="inferred from homology"/>
<evidence type="ECO:0000313" key="9">
    <source>
        <dbReference type="EMBL" id="CAF0813104.1"/>
    </source>
</evidence>
<dbReference type="CDD" id="cd00117">
    <property type="entry name" value="TFP"/>
    <property type="match status" value="1"/>
</dbReference>
<dbReference type="EMBL" id="CAJNOM010000019">
    <property type="protein sequence ID" value="CAF0813104.1"/>
    <property type="molecule type" value="Genomic_DNA"/>
</dbReference>
<comment type="subcellular location">
    <subcellularLocation>
        <location evidence="1">Membrane</location>
        <topology evidence="1">Multi-pass membrane protein</topology>
    </subcellularLocation>
</comment>
<evidence type="ECO:0000313" key="8">
    <source>
        <dbReference type="EMBL" id="CAF0767945.1"/>
    </source>
</evidence>
<dbReference type="GO" id="GO:0005789">
    <property type="term" value="C:endoplasmic reticulum membrane"/>
    <property type="evidence" value="ECO:0007669"/>
    <property type="project" value="InterPro"/>
</dbReference>
<dbReference type="OrthoDB" id="1932233at2759"/>
<dbReference type="EMBL" id="CAJNOM010000008">
    <property type="protein sequence ID" value="CAF0767945.1"/>
    <property type="molecule type" value="Genomic_DNA"/>
</dbReference>
<comment type="similarity">
    <text evidence="2">Belongs to the ORM family.</text>
</comment>
<evidence type="ECO:0000256" key="4">
    <source>
        <dbReference type="ARBA" id="ARBA00022989"/>
    </source>
</evidence>
<protein>
    <submittedName>
        <fullName evidence="8">Uncharacterized protein</fullName>
    </submittedName>
</protein>
<keyword evidence="5 6" id="KW-0472">Membrane</keyword>
<evidence type="ECO:0000256" key="5">
    <source>
        <dbReference type="ARBA" id="ARBA00023136"/>
    </source>
</evidence>
<gene>
    <name evidence="7" type="ORF">BJG266_LOCUS2904</name>
    <name evidence="8" type="ORF">QVE165_LOCUS2434</name>
    <name evidence="9" type="ORF">QVE165_LOCUS4845</name>
</gene>
<keyword evidence="3 6" id="KW-0812">Transmembrane</keyword>